<name>A0AAV2JLV0_KNICA</name>
<gene>
    <name evidence="2" type="ORF">KC01_LOCUS9720</name>
</gene>
<reference evidence="2 3" key="1">
    <citation type="submission" date="2024-04" db="EMBL/GenBank/DDBJ databases">
        <authorList>
            <person name="Waldvogel A.-M."/>
            <person name="Schoenle A."/>
        </authorList>
    </citation>
    <scope>NUCLEOTIDE SEQUENCE [LARGE SCALE GENOMIC DNA]</scope>
</reference>
<feature type="region of interest" description="Disordered" evidence="1">
    <location>
        <begin position="53"/>
        <end position="142"/>
    </location>
</feature>
<dbReference type="AlphaFoldDB" id="A0AAV2JLV0"/>
<feature type="compositionally biased region" description="Basic and acidic residues" evidence="1">
    <location>
        <begin position="67"/>
        <end position="130"/>
    </location>
</feature>
<proteinExistence type="predicted"/>
<dbReference type="Proteomes" id="UP001497482">
    <property type="component" value="Chromosome 13"/>
</dbReference>
<evidence type="ECO:0000256" key="1">
    <source>
        <dbReference type="SAM" id="MobiDB-lite"/>
    </source>
</evidence>
<evidence type="ECO:0000313" key="3">
    <source>
        <dbReference type="Proteomes" id="UP001497482"/>
    </source>
</evidence>
<protein>
    <submittedName>
        <fullName evidence="2">Uncharacterized protein</fullName>
    </submittedName>
</protein>
<dbReference type="EMBL" id="OZ035835">
    <property type="protein sequence ID" value="CAL1578594.1"/>
    <property type="molecule type" value="Genomic_DNA"/>
</dbReference>
<keyword evidence="3" id="KW-1185">Reference proteome</keyword>
<sequence>MRAVLIDTDRTLQHASRGALQFRRPPSPLRDKSVCCGALTRWLQKQPHICITFKESGSDLRQFSRARPRERNETEGTERGRGNGTRPRERSEAEGTERDRGNGARPRERTEAEGTERDRGNGARPRERHAPSAASKTHVNQV</sequence>
<accession>A0AAV2JLV0</accession>
<evidence type="ECO:0000313" key="2">
    <source>
        <dbReference type="EMBL" id="CAL1578594.1"/>
    </source>
</evidence>
<organism evidence="2 3">
    <name type="scientific">Knipowitschia caucasica</name>
    <name type="common">Caucasian dwarf goby</name>
    <name type="synonym">Pomatoschistus caucasicus</name>
    <dbReference type="NCBI Taxonomy" id="637954"/>
    <lineage>
        <taxon>Eukaryota</taxon>
        <taxon>Metazoa</taxon>
        <taxon>Chordata</taxon>
        <taxon>Craniata</taxon>
        <taxon>Vertebrata</taxon>
        <taxon>Euteleostomi</taxon>
        <taxon>Actinopterygii</taxon>
        <taxon>Neopterygii</taxon>
        <taxon>Teleostei</taxon>
        <taxon>Neoteleostei</taxon>
        <taxon>Acanthomorphata</taxon>
        <taxon>Gobiaria</taxon>
        <taxon>Gobiiformes</taxon>
        <taxon>Gobioidei</taxon>
        <taxon>Gobiidae</taxon>
        <taxon>Gobiinae</taxon>
        <taxon>Knipowitschia</taxon>
    </lineage>
</organism>